<organism evidence="2 3">
    <name type="scientific">Tychonema bourrellyi FEM_GT703</name>
    <dbReference type="NCBI Taxonomy" id="2040638"/>
    <lineage>
        <taxon>Bacteria</taxon>
        <taxon>Bacillati</taxon>
        <taxon>Cyanobacteriota</taxon>
        <taxon>Cyanophyceae</taxon>
        <taxon>Oscillatoriophycideae</taxon>
        <taxon>Oscillatoriales</taxon>
        <taxon>Microcoleaceae</taxon>
        <taxon>Tychonema</taxon>
    </lineage>
</organism>
<sequence>MVLDFLMPIAFIWMPQLYIWMLGIFCRSAQLKTYNGEFGPQSGTKITFAYLGAASIKLCPRN</sequence>
<keyword evidence="3" id="KW-1185">Reference proteome</keyword>
<keyword evidence="1" id="KW-0812">Transmembrane</keyword>
<feature type="transmembrane region" description="Helical" evidence="1">
    <location>
        <begin position="6"/>
        <end position="26"/>
    </location>
</feature>
<accession>A0A2G4EXT3</accession>
<keyword evidence="1" id="KW-0472">Membrane</keyword>
<evidence type="ECO:0000313" key="2">
    <source>
        <dbReference type="EMBL" id="PHX54331.1"/>
    </source>
</evidence>
<dbReference type="Proteomes" id="UP000226442">
    <property type="component" value="Unassembled WGS sequence"/>
</dbReference>
<comment type="caution">
    <text evidence="2">The sequence shown here is derived from an EMBL/GenBank/DDBJ whole genome shotgun (WGS) entry which is preliminary data.</text>
</comment>
<gene>
    <name evidence="2" type="ORF">CP500_016790</name>
</gene>
<proteinExistence type="predicted"/>
<reference evidence="2" key="1">
    <citation type="submission" date="2017-10" db="EMBL/GenBank/DDBJ databases">
        <title>Draft genome sequence of the planktic cyanobacteria Tychonema bourrellyi isolated from alpine lentic freshwater.</title>
        <authorList>
            <person name="Tett A."/>
            <person name="Armanini F."/>
            <person name="Asnicar F."/>
            <person name="Boscaini A."/>
            <person name="Pasolli E."/>
            <person name="Zolfo M."/>
            <person name="Donati C."/>
            <person name="Salmaso N."/>
            <person name="Segata N."/>
        </authorList>
    </citation>
    <scope>NUCLEOTIDE SEQUENCE</scope>
    <source>
        <strain evidence="2">FEM_GT703</strain>
    </source>
</reference>
<protein>
    <submittedName>
        <fullName evidence="2">Uncharacterized protein</fullName>
    </submittedName>
</protein>
<name>A0A2G4EXT3_9CYAN</name>
<dbReference type="EMBL" id="NXIB02000108">
    <property type="protein sequence ID" value="PHX54331.1"/>
    <property type="molecule type" value="Genomic_DNA"/>
</dbReference>
<dbReference type="AlphaFoldDB" id="A0A2G4EXT3"/>
<keyword evidence="1" id="KW-1133">Transmembrane helix</keyword>
<evidence type="ECO:0000256" key="1">
    <source>
        <dbReference type="SAM" id="Phobius"/>
    </source>
</evidence>
<evidence type="ECO:0000313" key="3">
    <source>
        <dbReference type="Proteomes" id="UP000226442"/>
    </source>
</evidence>